<feature type="region of interest" description="Disordered" evidence="16">
    <location>
        <begin position="330"/>
        <end position="376"/>
    </location>
</feature>
<evidence type="ECO:0000256" key="6">
    <source>
        <dbReference type="ARBA" id="ARBA00022694"/>
    </source>
</evidence>
<feature type="compositionally biased region" description="Basic and acidic residues" evidence="16">
    <location>
        <begin position="134"/>
        <end position="159"/>
    </location>
</feature>
<keyword evidence="11" id="KW-0862">Zinc</keyword>
<evidence type="ECO:0000256" key="1">
    <source>
        <dbReference type="ARBA" id="ARBA00000928"/>
    </source>
</evidence>
<organism evidence="19 21">
    <name type="scientific">Riccia fluitans</name>
    <dbReference type="NCBI Taxonomy" id="41844"/>
    <lineage>
        <taxon>Eukaryota</taxon>
        <taxon>Viridiplantae</taxon>
        <taxon>Streptophyta</taxon>
        <taxon>Embryophyta</taxon>
        <taxon>Marchantiophyta</taxon>
        <taxon>Marchantiopsida</taxon>
        <taxon>Marchantiidae</taxon>
        <taxon>Marchantiales</taxon>
        <taxon>Ricciaceae</taxon>
        <taxon>Riccia</taxon>
    </lineage>
</organism>
<sequence length="905" mass="100327">MIIESTSSFRLLLGSDGMRVRNVISSPGFRVYFGRRGFDFAGRSHCQGIGHVHNRRSLSIVAAAGSWSRKLQDVSLQESRQNAEGDCEGLSSRPAQLKRYGFPEAELSRGSHSRVGAGESVESSKWRFKPKNNPKSECESSKNIQTRREAFSPKDESVGRKTAVPRAKVFDGGRSAGKVASIASGSSSKRIGRTASLRLNSDSAHSSVNRGSKTQFFSAEEETTITKGSAGAVRVATKTMSPHQKASGSNGEKERRPKQERRKKEKVFPPEAVLRRDLNMCSKNGDVLKALELYDKSLADGTVKWNQYNFNILLYLCSSASLGTLTARKSGTDRAESERMRFSATEQARNGETSECRDDGLEQEGDNGKGETSMREDDASAFASTSIVLSPEVMEQVANRGFEIYEHMKRLKVPPNEATLTAVARLAVARGDGDLAFETVKEMAALNLSPKLRSYGPALFTYCKNRAVEKAFEVDVHMQGVGVQLEEPELAALLQLCVDTELAEKVYSILHRLRVRVRALSPTTVAAIEQWFSKEAATLAGKGRKVPDSAQVRKALVAGGGGWHGLGWLGEGEWKQNWTIIDSEGVCRSCKEKLVTIDLDPKETENFASSLAKLACEREAKPNDFKKFQEWFEQHGPFDAIVDGANIGLYNQNFAQGGFNFYQLNAVVTALQDQGLAKRPPLIFLHHARTKYGAATTPQAQQLINKWRTNDALYTTPNGSNDDWYWMYAAVKNKCLLVTNDEMRDHLFQLLGTDFFPKWKERHQVRFSCTTRGPQFHLPPPYSIVIQESEKGTWHIPKIGGDDIEAPREWLCVTRPSISSASASSFVTNVDTPERRVEFLSPTREVSSEEFVEEQKSPSLKSESPESGTEESSVRTKRARLNSPSATLVRIRAADKMSENGPISY</sequence>
<dbReference type="Gene3D" id="1.25.40.10">
    <property type="entry name" value="Tetratricopeptide repeat domain"/>
    <property type="match status" value="1"/>
</dbReference>
<evidence type="ECO:0000256" key="5">
    <source>
        <dbReference type="ARBA" id="ARBA00012179"/>
    </source>
</evidence>
<accession>A0ABD1XEA4</accession>
<dbReference type="FunFam" id="3.40.50.11980:FF:000002">
    <property type="entry name" value="Proteinaceous RNase P 2"/>
    <property type="match status" value="1"/>
</dbReference>
<dbReference type="EMBL" id="JBHFFA010000041">
    <property type="protein sequence ID" value="KAL2603159.1"/>
    <property type="molecule type" value="Genomic_DNA"/>
</dbReference>
<keyword evidence="9" id="KW-0677">Repeat</keyword>
<feature type="compositionally biased region" description="Polar residues" evidence="16">
    <location>
        <begin position="238"/>
        <end position="250"/>
    </location>
</feature>
<comment type="catalytic activity">
    <reaction evidence="1">
        <text>Endonucleolytic cleavage of RNA, removing 5'-extranucleotides from tRNA precursor.</text>
        <dbReference type="EC" id="3.1.26.5"/>
    </reaction>
</comment>
<keyword evidence="13" id="KW-0809">Transit peptide</keyword>
<evidence type="ECO:0000256" key="15">
    <source>
        <dbReference type="ARBA" id="ARBA00023211"/>
    </source>
</evidence>
<dbReference type="EMBL" id="JBHFFA010000040">
    <property type="protein sequence ID" value="KAL2603162.1"/>
    <property type="molecule type" value="Genomic_DNA"/>
</dbReference>
<evidence type="ECO:0000259" key="18">
    <source>
        <dbReference type="Pfam" id="PF17177"/>
    </source>
</evidence>
<evidence type="ECO:0000313" key="19">
    <source>
        <dbReference type="EMBL" id="KAL2603159.1"/>
    </source>
</evidence>
<evidence type="ECO:0000256" key="16">
    <source>
        <dbReference type="SAM" id="MobiDB-lite"/>
    </source>
</evidence>
<evidence type="ECO:0000256" key="4">
    <source>
        <dbReference type="ARBA" id="ARBA00007626"/>
    </source>
</evidence>
<keyword evidence="7" id="KW-0540">Nuclease</keyword>
<dbReference type="Pfam" id="PF17177">
    <property type="entry name" value="PPR_long"/>
    <property type="match status" value="2"/>
</dbReference>
<comment type="cofactor">
    <cofactor evidence="2">
        <name>Mg(2+)</name>
        <dbReference type="ChEBI" id="CHEBI:18420"/>
    </cofactor>
</comment>
<evidence type="ECO:0000256" key="10">
    <source>
        <dbReference type="ARBA" id="ARBA00022801"/>
    </source>
</evidence>
<dbReference type="GO" id="GO:0004526">
    <property type="term" value="F:ribonuclease P activity"/>
    <property type="evidence" value="ECO:0007669"/>
    <property type="project" value="UniProtKB-EC"/>
</dbReference>
<dbReference type="PANTHER" id="PTHR13547:SF1">
    <property type="entry name" value="MITOCHONDRIAL RIBONUCLEASE P CATALYTIC SUBUNIT"/>
    <property type="match status" value="1"/>
</dbReference>
<dbReference type="InterPro" id="IPR033443">
    <property type="entry name" value="PROP1-like_PPR_dom"/>
</dbReference>
<keyword evidence="21" id="KW-1185">Reference proteome</keyword>
<evidence type="ECO:0000256" key="11">
    <source>
        <dbReference type="ARBA" id="ARBA00022833"/>
    </source>
</evidence>
<evidence type="ECO:0000313" key="20">
    <source>
        <dbReference type="EMBL" id="KAL2603162.1"/>
    </source>
</evidence>
<name>A0ABD1XEA4_9MARC</name>
<proteinExistence type="inferred from homology"/>
<protein>
    <recommendedName>
        <fullName evidence="5">ribonuclease P</fullName>
        <ecNumber evidence="5">3.1.26.5</ecNumber>
    </recommendedName>
</protein>
<comment type="subcellular location">
    <subcellularLocation>
        <location evidence="3">Mitochondrion</location>
    </subcellularLocation>
</comment>
<evidence type="ECO:0000256" key="12">
    <source>
        <dbReference type="ARBA" id="ARBA00022842"/>
    </source>
</evidence>
<dbReference type="GO" id="GO:0005739">
    <property type="term" value="C:mitochondrion"/>
    <property type="evidence" value="ECO:0007669"/>
    <property type="project" value="UniProtKB-SubCell"/>
</dbReference>
<keyword evidence="10" id="KW-0378">Hydrolase</keyword>
<dbReference type="Gene3D" id="3.40.50.11980">
    <property type="match status" value="1"/>
</dbReference>
<evidence type="ECO:0000256" key="2">
    <source>
        <dbReference type="ARBA" id="ARBA00001946"/>
    </source>
</evidence>
<evidence type="ECO:0000313" key="21">
    <source>
        <dbReference type="Proteomes" id="UP001605036"/>
    </source>
</evidence>
<keyword evidence="8" id="KW-0479">Metal-binding</keyword>
<evidence type="ECO:0000256" key="3">
    <source>
        <dbReference type="ARBA" id="ARBA00004173"/>
    </source>
</evidence>
<evidence type="ECO:0000256" key="14">
    <source>
        <dbReference type="ARBA" id="ARBA00023128"/>
    </source>
</evidence>
<dbReference type="InterPro" id="IPR031595">
    <property type="entry name" value="PRORP_C"/>
</dbReference>
<gene>
    <name evidence="19" type="ORF">R1flu_008777</name>
    <name evidence="20" type="ORF">R1flu_017246</name>
</gene>
<comment type="similarity">
    <text evidence="4">Belongs to the PPR family. P subfamily.</text>
</comment>
<feature type="compositionally biased region" description="Basic and acidic residues" evidence="16">
    <location>
        <begin position="352"/>
        <end position="376"/>
    </location>
</feature>
<evidence type="ECO:0000256" key="9">
    <source>
        <dbReference type="ARBA" id="ARBA00022737"/>
    </source>
</evidence>
<dbReference type="Proteomes" id="UP001605036">
    <property type="component" value="Unassembled WGS sequence"/>
</dbReference>
<feature type="domain" description="PROP1-like PPR" evidence="18">
    <location>
        <begin position="262"/>
        <end position="328"/>
    </location>
</feature>
<feature type="region of interest" description="Disordered" evidence="16">
    <location>
        <begin position="227"/>
        <end position="268"/>
    </location>
</feature>
<feature type="domain" description="PROP1-like PPR" evidence="18">
    <location>
        <begin position="392"/>
        <end position="538"/>
    </location>
</feature>
<evidence type="ECO:0000256" key="8">
    <source>
        <dbReference type="ARBA" id="ARBA00022723"/>
    </source>
</evidence>
<dbReference type="Pfam" id="PF16953">
    <property type="entry name" value="PRORP"/>
    <property type="match status" value="1"/>
</dbReference>
<feature type="compositionally biased region" description="Low complexity" evidence="16">
    <location>
        <begin position="857"/>
        <end position="871"/>
    </location>
</feature>
<keyword evidence="6" id="KW-0819">tRNA processing</keyword>
<dbReference type="PANTHER" id="PTHR13547">
    <property type="match status" value="1"/>
</dbReference>
<comment type="caution">
    <text evidence="19">The sequence shown here is derived from an EMBL/GenBank/DDBJ whole genome shotgun (WGS) entry which is preliminary data.</text>
</comment>
<feature type="compositionally biased region" description="Basic and acidic residues" evidence="16">
    <location>
        <begin position="330"/>
        <end position="341"/>
    </location>
</feature>
<feature type="domain" description="PRORP" evidence="17">
    <location>
        <begin position="581"/>
        <end position="812"/>
    </location>
</feature>
<dbReference type="AlphaFoldDB" id="A0ABD1XEA4"/>
<feature type="region of interest" description="Disordered" evidence="16">
    <location>
        <begin position="108"/>
        <end position="160"/>
    </location>
</feature>
<feature type="region of interest" description="Disordered" evidence="16">
    <location>
        <begin position="840"/>
        <end position="905"/>
    </location>
</feature>
<dbReference type="GO" id="GO:0046872">
    <property type="term" value="F:metal ion binding"/>
    <property type="evidence" value="ECO:0007669"/>
    <property type="project" value="UniProtKB-KW"/>
</dbReference>
<dbReference type="InterPro" id="IPR011990">
    <property type="entry name" value="TPR-like_helical_dom_sf"/>
</dbReference>
<keyword evidence="12" id="KW-0460">Magnesium</keyword>
<keyword evidence="15" id="KW-0464">Manganese</keyword>
<dbReference type="EC" id="3.1.26.5" evidence="5"/>
<reference evidence="19 21" key="1">
    <citation type="submission" date="2024-09" db="EMBL/GenBank/DDBJ databases">
        <title>Chromosome-scale assembly of Riccia fluitans.</title>
        <authorList>
            <person name="Paukszto L."/>
            <person name="Sawicki J."/>
            <person name="Karawczyk K."/>
            <person name="Piernik-Szablinska J."/>
            <person name="Szczecinska M."/>
            <person name="Mazdziarz M."/>
        </authorList>
    </citation>
    <scope>NUCLEOTIDE SEQUENCE [LARGE SCALE GENOMIC DNA]</scope>
    <source>
        <strain evidence="19">Rf_01</strain>
        <tissue evidence="19">Aerial parts of the thallus</tissue>
    </source>
</reference>
<dbReference type="GO" id="GO:0001682">
    <property type="term" value="P:tRNA 5'-leader removal"/>
    <property type="evidence" value="ECO:0007669"/>
    <property type="project" value="UniProtKB-ARBA"/>
</dbReference>
<evidence type="ECO:0000256" key="7">
    <source>
        <dbReference type="ARBA" id="ARBA00022722"/>
    </source>
</evidence>
<keyword evidence="14" id="KW-0496">Mitochondrion</keyword>
<evidence type="ECO:0000259" key="17">
    <source>
        <dbReference type="Pfam" id="PF16953"/>
    </source>
</evidence>
<evidence type="ECO:0000256" key="13">
    <source>
        <dbReference type="ARBA" id="ARBA00022946"/>
    </source>
</evidence>